<accession>M3JE06</accession>
<dbReference type="Proteomes" id="UP000011782">
    <property type="component" value="Unassembled WGS sequence"/>
</dbReference>
<protein>
    <submittedName>
        <fullName evidence="2">Ankyrin repeat-containing protein</fullName>
    </submittedName>
</protein>
<feature type="transmembrane region" description="Helical" evidence="1">
    <location>
        <begin position="6"/>
        <end position="26"/>
    </location>
</feature>
<keyword evidence="1" id="KW-0472">Membrane</keyword>
<dbReference type="AlphaFoldDB" id="M3JE06"/>
<evidence type="ECO:0000313" key="2">
    <source>
        <dbReference type="EMBL" id="EMG31543.1"/>
    </source>
</evidence>
<keyword evidence="1" id="KW-1133">Transmembrane helix</keyword>
<proteinExistence type="predicted"/>
<feature type="non-terminal residue" evidence="2">
    <location>
        <position position="65"/>
    </location>
</feature>
<keyword evidence="1" id="KW-0812">Transmembrane</keyword>
<comment type="caution">
    <text evidence="2">The sequence shown here is derived from an EMBL/GenBank/DDBJ whole genome shotgun (WGS) entry which is preliminary data.</text>
</comment>
<reference evidence="2 3" key="1">
    <citation type="submission" date="2013-02" db="EMBL/GenBank/DDBJ databases">
        <title>Co-occurrence of anaerobic bacteria in colorectal carcinomas.</title>
        <authorList>
            <person name="Holt R.A."/>
            <person name="Warren R.L."/>
            <person name="Allen-Vercoe E."/>
            <person name="Pleasance S."/>
            <person name="Freeman D.J."/>
            <person name="Watson P."/>
            <person name="Moore R."/>
            <person name="Cochrane K."/>
        </authorList>
    </citation>
    <scope>NUCLEOTIDE SEQUENCE [LARGE SCALE GENOMIC DNA]</scope>
    <source>
        <strain evidence="2 3">CC57C</strain>
    </source>
</reference>
<organism evidence="2 3">
    <name type="scientific">Campylobacter showae CC57C</name>
    <dbReference type="NCBI Taxonomy" id="1073353"/>
    <lineage>
        <taxon>Bacteria</taxon>
        <taxon>Pseudomonadati</taxon>
        <taxon>Campylobacterota</taxon>
        <taxon>Epsilonproteobacteria</taxon>
        <taxon>Campylobacterales</taxon>
        <taxon>Campylobacteraceae</taxon>
        <taxon>Campylobacter</taxon>
    </lineage>
</organism>
<evidence type="ECO:0000256" key="1">
    <source>
        <dbReference type="SAM" id="Phobius"/>
    </source>
</evidence>
<gene>
    <name evidence="2" type="ORF">H740_00707</name>
</gene>
<name>M3JE06_9BACT</name>
<sequence>MQSFFKFIFTLAAFAAILFYLSFLGVKFDKFGSSRVPTGFTVTTDTKIDPNSELAKYVTQEEIDD</sequence>
<evidence type="ECO:0000313" key="3">
    <source>
        <dbReference type="Proteomes" id="UP000011782"/>
    </source>
</evidence>
<dbReference type="EMBL" id="AOTD01000011">
    <property type="protein sequence ID" value="EMG31543.1"/>
    <property type="molecule type" value="Genomic_DNA"/>
</dbReference>